<dbReference type="InterPro" id="IPR058533">
    <property type="entry name" value="Cation_efflux_TM"/>
</dbReference>
<feature type="transmembrane region" description="Helical" evidence="9">
    <location>
        <begin position="113"/>
        <end position="134"/>
    </location>
</feature>
<dbReference type="InterPro" id="IPR027469">
    <property type="entry name" value="Cation_efflux_TMD_sf"/>
</dbReference>
<feature type="compositionally biased region" description="Basic and acidic residues" evidence="8">
    <location>
        <begin position="159"/>
        <end position="178"/>
    </location>
</feature>
<feature type="compositionally biased region" description="Low complexity" evidence="8">
    <location>
        <begin position="180"/>
        <end position="190"/>
    </location>
</feature>
<dbReference type="Gene3D" id="1.20.1510.10">
    <property type="entry name" value="Cation efflux protein transmembrane domain"/>
    <property type="match status" value="1"/>
</dbReference>
<dbReference type="Pfam" id="PF16916">
    <property type="entry name" value="ZT_dimer"/>
    <property type="match status" value="1"/>
</dbReference>
<dbReference type="InterPro" id="IPR036837">
    <property type="entry name" value="Cation_efflux_CTD_sf"/>
</dbReference>
<dbReference type="PANTHER" id="PTHR45820">
    <property type="entry name" value="FI23527P1"/>
    <property type="match status" value="1"/>
</dbReference>
<dbReference type="EMBL" id="JAWRVG010000006">
    <property type="protein sequence ID" value="KAK4081724.1"/>
    <property type="molecule type" value="Genomic_DNA"/>
</dbReference>
<dbReference type="GO" id="GO:0005385">
    <property type="term" value="F:zinc ion transmembrane transporter activity"/>
    <property type="evidence" value="ECO:0007669"/>
    <property type="project" value="TreeGrafter"/>
</dbReference>
<keyword evidence="7 9" id="KW-0472">Membrane</keyword>
<evidence type="ECO:0000313" key="13">
    <source>
        <dbReference type="Proteomes" id="UP001273209"/>
    </source>
</evidence>
<organism evidence="12 13">
    <name type="scientific">Trichoderma aggressivum f. europaeum</name>
    <dbReference type="NCBI Taxonomy" id="173218"/>
    <lineage>
        <taxon>Eukaryota</taxon>
        <taxon>Fungi</taxon>
        <taxon>Dikarya</taxon>
        <taxon>Ascomycota</taxon>
        <taxon>Pezizomycotina</taxon>
        <taxon>Sordariomycetes</taxon>
        <taxon>Hypocreomycetidae</taxon>
        <taxon>Hypocreales</taxon>
        <taxon>Hypocreaceae</taxon>
        <taxon>Trichoderma</taxon>
    </lineage>
</organism>
<dbReference type="Proteomes" id="UP001273209">
    <property type="component" value="Unassembled WGS sequence"/>
</dbReference>
<feature type="compositionally biased region" description="Basic residues" evidence="8">
    <location>
        <begin position="144"/>
        <end position="158"/>
    </location>
</feature>
<dbReference type="GeneID" id="87916554"/>
<accession>A0AAE1IH31</accession>
<evidence type="ECO:0000256" key="7">
    <source>
        <dbReference type="ARBA" id="ARBA00023136"/>
    </source>
</evidence>
<dbReference type="AlphaFoldDB" id="A0AAE1IH31"/>
<keyword evidence="3" id="KW-0813">Transport</keyword>
<dbReference type="RefSeq" id="XP_062758677.1">
    <property type="nucleotide sequence ID" value="XM_062896649.1"/>
</dbReference>
<evidence type="ECO:0000259" key="11">
    <source>
        <dbReference type="Pfam" id="PF16916"/>
    </source>
</evidence>
<feature type="transmembrane region" description="Helical" evidence="9">
    <location>
        <begin position="12"/>
        <end position="31"/>
    </location>
</feature>
<dbReference type="GO" id="GO:0016020">
    <property type="term" value="C:membrane"/>
    <property type="evidence" value="ECO:0007669"/>
    <property type="project" value="UniProtKB-SubCell"/>
</dbReference>
<evidence type="ECO:0000256" key="4">
    <source>
        <dbReference type="ARBA" id="ARBA00022692"/>
    </source>
</evidence>
<feature type="transmembrane region" description="Helical" evidence="9">
    <location>
        <begin position="240"/>
        <end position="267"/>
    </location>
</feature>
<feature type="compositionally biased region" description="Low complexity" evidence="8">
    <location>
        <begin position="386"/>
        <end position="418"/>
    </location>
</feature>
<dbReference type="Pfam" id="PF01545">
    <property type="entry name" value="Cation_efflux"/>
    <property type="match status" value="1"/>
</dbReference>
<comment type="subcellular location">
    <subcellularLocation>
        <location evidence="1">Membrane</location>
        <topology evidence="1">Multi-pass membrane protein</topology>
    </subcellularLocation>
</comment>
<dbReference type="InterPro" id="IPR002524">
    <property type="entry name" value="Cation_efflux"/>
</dbReference>
<keyword evidence="5" id="KW-0862">Zinc</keyword>
<protein>
    <submittedName>
        <fullName evidence="12">Uncharacterized protein</fullName>
    </submittedName>
</protein>
<evidence type="ECO:0000313" key="12">
    <source>
        <dbReference type="EMBL" id="KAK4081724.1"/>
    </source>
</evidence>
<evidence type="ECO:0000256" key="3">
    <source>
        <dbReference type="ARBA" id="ARBA00022448"/>
    </source>
</evidence>
<evidence type="ECO:0000259" key="10">
    <source>
        <dbReference type="Pfam" id="PF01545"/>
    </source>
</evidence>
<dbReference type="SUPFAM" id="SSF160240">
    <property type="entry name" value="Cation efflux protein cytoplasmic domain-like"/>
    <property type="match status" value="1"/>
</dbReference>
<evidence type="ECO:0000256" key="6">
    <source>
        <dbReference type="ARBA" id="ARBA00022989"/>
    </source>
</evidence>
<dbReference type="InterPro" id="IPR027470">
    <property type="entry name" value="Cation_efflux_CTD"/>
</dbReference>
<feature type="region of interest" description="Disordered" evidence="8">
    <location>
        <begin position="140"/>
        <end position="198"/>
    </location>
</feature>
<evidence type="ECO:0000256" key="1">
    <source>
        <dbReference type="ARBA" id="ARBA00004141"/>
    </source>
</evidence>
<sequence>MAIRIGRKERLMATIAISFSFFVAELTAGFYTHSLALLADAFHYLSDLLGFVVALVAVMKSEEKVPPKELTFGWARATLLGAFFNGVFLLALGVSILVQAIERFINVAVVDQPKVVLIVGCVGLGLNLLVLSFLHEHDHDHGHGHSHGHGHNHKHAHAHEHEHNHDSNHRHETLHEEDAATATRTGDGTAPEAEARPTSVSILAHQIKLADLTKETTKASNSHHQHRHVSLSPSRPGRDLGMLGVMIHVVGDAINNIGVIAAALIIWKGHGEARYYADPAIGVFISLMIFLTAWPLTKNSGRILLQIAPHEIDPDNVKQDIQKVAGVESVHELHIWRLDQRKSIASAHVVVDGRTVRSFADTAKTIMECFHAYGIHSATLQPEVLPAHQQRQAQSSPAASSPDTTTTTTTTTTPTQQQRDNGADCQIEERISATANS</sequence>
<dbReference type="GO" id="GO:0006882">
    <property type="term" value="P:intracellular zinc ion homeostasis"/>
    <property type="evidence" value="ECO:0007669"/>
    <property type="project" value="TreeGrafter"/>
</dbReference>
<feature type="transmembrane region" description="Helical" evidence="9">
    <location>
        <begin position="279"/>
        <end position="297"/>
    </location>
</feature>
<feature type="region of interest" description="Disordered" evidence="8">
    <location>
        <begin position="386"/>
        <end position="425"/>
    </location>
</feature>
<name>A0AAE1IH31_9HYPO</name>
<evidence type="ECO:0000256" key="2">
    <source>
        <dbReference type="ARBA" id="ARBA00008873"/>
    </source>
</evidence>
<feature type="domain" description="Cation efflux protein cytoplasmic" evidence="11">
    <location>
        <begin position="309"/>
        <end position="383"/>
    </location>
</feature>
<keyword evidence="6 9" id="KW-1133">Transmembrane helix</keyword>
<comment type="similarity">
    <text evidence="2">Belongs to the cation diffusion facilitator (CDF) transporter (TC 2.A.4) family. SLC30A subfamily.</text>
</comment>
<comment type="caution">
    <text evidence="12">The sequence shown here is derived from an EMBL/GenBank/DDBJ whole genome shotgun (WGS) entry which is preliminary data.</text>
</comment>
<evidence type="ECO:0000256" key="8">
    <source>
        <dbReference type="SAM" id="MobiDB-lite"/>
    </source>
</evidence>
<evidence type="ECO:0000256" key="5">
    <source>
        <dbReference type="ARBA" id="ARBA00022833"/>
    </source>
</evidence>
<gene>
    <name evidence="12" type="ORF">Triagg1_2465</name>
</gene>
<keyword evidence="13" id="KW-1185">Reference proteome</keyword>
<evidence type="ECO:0000256" key="9">
    <source>
        <dbReference type="SAM" id="Phobius"/>
    </source>
</evidence>
<dbReference type="NCBIfam" id="TIGR01297">
    <property type="entry name" value="CDF"/>
    <property type="match status" value="1"/>
</dbReference>
<feature type="domain" description="Cation efflux protein transmembrane" evidence="10">
    <location>
        <begin position="12"/>
        <end position="305"/>
    </location>
</feature>
<keyword evidence="4 9" id="KW-0812">Transmembrane</keyword>
<dbReference type="PANTHER" id="PTHR45820:SF5">
    <property type="entry name" value="DIFFUSION FACILITATOR FAMILY METAL ION TRANSPORTER, PUTATIVE-RELATED"/>
    <property type="match status" value="1"/>
</dbReference>
<dbReference type="SUPFAM" id="SSF161111">
    <property type="entry name" value="Cation efflux protein transmembrane domain-like"/>
    <property type="match status" value="1"/>
</dbReference>
<proteinExistence type="inferred from homology"/>
<reference evidence="12" key="1">
    <citation type="submission" date="2023-11" db="EMBL/GenBank/DDBJ databases">
        <title>The genome sequences of three competitors of mushroom-forming fungi.</title>
        <authorList>
            <person name="Beijen E."/>
            <person name="Ohm R.A."/>
        </authorList>
    </citation>
    <scope>NUCLEOTIDE SEQUENCE</scope>
    <source>
        <strain evidence="12">CBS 100526</strain>
    </source>
</reference>
<feature type="transmembrane region" description="Helical" evidence="9">
    <location>
        <begin position="79"/>
        <end position="101"/>
    </location>
</feature>